<dbReference type="Pfam" id="PF23552">
    <property type="entry name" value="ParB_C"/>
    <property type="match status" value="1"/>
</dbReference>
<organism evidence="9 10">
    <name type="scientific">Glossina austeni</name>
    <name type="common">Savannah tsetse fly</name>
    <dbReference type="NCBI Taxonomy" id="7395"/>
    <lineage>
        <taxon>Eukaryota</taxon>
        <taxon>Metazoa</taxon>
        <taxon>Ecdysozoa</taxon>
        <taxon>Arthropoda</taxon>
        <taxon>Hexapoda</taxon>
        <taxon>Insecta</taxon>
        <taxon>Pterygota</taxon>
        <taxon>Neoptera</taxon>
        <taxon>Endopterygota</taxon>
        <taxon>Diptera</taxon>
        <taxon>Brachycera</taxon>
        <taxon>Muscomorpha</taxon>
        <taxon>Hippoboscoidea</taxon>
        <taxon>Glossinidae</taxon>
        <taxon>Glossina</taxon>
    </lineage>
</organism>
<dbReference type="SUPFAM" id="SSF52540">
    <property type="entry name" value="P-loop containing nucleoside triphosphate hydrolases"/>
    <property type="match status" value="1"/>
</dbReference>
<dbReference type="CDD" id="cd00082">
    <property type="entry name" value="HisKA"/>
    <property type="match status" value="1"/>
</dbReference>
<dbReference type="InterPro" id="IPR036097">
    <property type="entry name" value="HisK_dim/P_sf"/>
</dbReference>
<dbReference type="VEuPathDB" id="VectorBase:GAUT039747"/>
<dbReference type="Pfam" id="PF02195">
    <property type="entry name" value="ParB_N"/>
    <property type="match status" value="1"/>
</dbReference>
<dbReference type="PROSITE" id="PS50110">
    <property type="entry name" value="RESPONSE_REGULATORY"/>
    <property type="match status" value="1"/>
</dbReference>
<dbReference type="InterPro" id="IPR041468">
    <property type="entry name" value="HTH_ParB/Spo0J"/>
</dbReference>
<dbReference type="EnsemblMetazoa" id="GAUT039747-RA">
    <property type="protein sequence ID" value="GAUT039747-PA"/>
    <property type="gene ID" value="GAUT039747"/>
</dbReference>
<dbReference type="Pfam" id="PF00512">
    <property type="entry name" value="HisKA"/>
    <property type="match status" value="1"/>
</dbReference>
<dbReference type="GO" id="GO:0005694">
    <property type="term" value="C:chromosome"/>
    <property type="evidence" value="ECO:0007669"/>
    <property type="project" value="TreeGrafter"/>
</dbReference>
<sequence length="875" mass="97594">MQAIGQLAGGIAHDFNNILTGIIGFCDLLLLQHSAGDPSFGDIIQIQQNAKRGSNLVRQLLAFSRRQTLQPKIIDVNSTIANLYEMIKRLIGENIKFNIYYGRDLGAVRADQGQLEQVILNLAVNASAAMEKGGELTIRTFNQKIDSLNSTSQDMFSPDKETIEHGNYVVIEVIDTGCGMTSDTIEKAFDPFFSTKDITSGTGLGLSTVYGIIKQTEGYIYVASKVNHGTKFSIFLPMVYISDENLIEEDSEEIERPVVSEIKGNGIILLIEDENSVREFISKALKRKGFDVIEASIGSEALEIISKKNQHIDLIITDVIMPENYFIHKIKGVSKIIAIVNQKGGVGKTTTSINLSTAFAAVGKSTLLVDLDPQGNASTGLGISYRSREEKNIYKILLSSENKLIESAIFNIKEIPNLSLISSVVDLSAAEIELSQLERGKFVLKSALEKIRDNYEYIIIDCPPSLGLLTINALTAANSIIVPLQCEFFALEGLSHLVKTVELIKRNNLNPFLAIEGIVLTMYDRRNKLSEQIKNDICQYLNDKVYKTIIPLYETVIPRNVRLSEAPSHGKPAIVYDLKCPGAQAYISLAREILKKHASSCKEKKLVSDNYDNKEDRQEYLPISLLHPSKFQPRKHFDEESLRELANSIKKSGIIQPIVVRKDSNDDGYEIIAGERRWRASKIANLDSAPVIIKDLSDKECLEVSIIENIQRQDINPIEEGEAYKRLIDEFSYTHEELASTIGKSRSHITNMIRMLSLPDGVKTIINEKKLSMGHARALINVENAESIAERIVSQGLSVRQTEKLIKDLQQNNDQKEHKCTKNQDMAALEGAISSQLGLKIKINDSNSKGKVMIRYNNPNELNLILKILNRKLEC</sequence>
<dbReference type="InterPro" id="IPR011006">
    <property type="entry name" value="CheY-like_superfamily"/>
</dbReference>
<name>A0A1A9VKE6_GLOAU</name>
<comment type="similarity">
    <text evidence="1">Belongs to the ParB family.</text>
</comment>
<dbReference type="InterPro" id="IPR003594">
    <property type="entry name" value="HATPase_dom"/>
</dbReference>
<dbReference type="CDD" id="cd16393">
    <property type="entry name" value="SPO0J_N"/>
    <property type="match status" value="1"/>
</dbReference>
<keyword evidence="10" id="KW-1185">Reference proteome</keyword>
<dbReference type="SUPFAM" id="SSF110849">
    <property type="entry name" value="ParB/Sulfiredoxin"/>
    <property type="match status" value="1"/>
</dbReference>
<feature type="modified residue" description="4-aspartylphosphate" evidence="5">
    <location>
        <position position="318"/>
    </location>
</feature>
<dbReference type="FunFam" id="1.10.10.2830:FF:000001">
    <property type="entry name" value="Chromosome partitioning protein ParB"/>
    <property type="match status" value="1"/>
</dbReference>
<reference evidence="9" key="1">
    <citation type="submission" date="2020-05" db="UniProtKB">
        <authorList>
            <consortium name="EnsemblMetazoa"/>
        </authorList>
    </citation>
    <scope>IDENTIFICATION</scope>
    <source>
        <strain evidence="9">TTRI</strain>
    </source>
</reference>
<dbReference type="InterPro" id="IPR004437">
    <property type="entry name" value="ParB/RepB/Spo0J"/>
</dbReference>
<proteinExistence type="inferred from homology"/>
<dbReference type="InterPro" id="IPR050336">
    <property type="entry name" value="Chromosome_partition/occlusion"/>
</dbReference>
<dbReference type="GO" id="GO:0003677">
    <property type="term" value="F:DNA binding"/>
    <property type="evidence" value="ECO:0007669"/>
    <property type="project" value="UniProtKB-KW"/>
</dbReference>
<dbReference type="FunFam" id="3.40.50.300:FF:000285">
    <property type="entry name" value="Sporulation initiation inhibitor Soj"/>
    <property type="match status" value="1"/>
</dbReference>
<evidence type="ECO:0000256" key="3">
    <source>
        <dbReference type="ARBA" id="ARBA00022829"/>
    </source>
</evidence>
<dbReference type="Gene3D" id="3.90.1530.30">
    <property type="match status" value="1"/>
</dbReference>
<dbReference type="GO" id="GO:0007059">
    <property type="term" value="P:chromosome segregation"/>
    <property type="evidence" value="ECO:0007669"/>
    <property type="project" value="UniProtKB-KW"/>
</dbReference>
<evidence type="ECO:0000256" key="5">
    <source>
        <dbReference type="PROSITE-ProRule" id="PRU00169"/>
    </source>
</evidence>
<dbReference type="GO" id="GO:0045881">
    <property type="term" value="P:positive regulation of sporulation resulting in formation of a cellular spore"/>
    <property type="evidence" value="ECO:0007669"/>
    <property type="project" value="TreeGrafter"/>
</dbReference>
<dbReference type="Pfam" id="PF13614">
    <property type="entry name" value="AAA_31"/>
    <property type="match status" value="1"/>
</dbReference>
<dbReference type="GO" id="GO:0000155">
    <property type="term" value="F:phosphorelay sensor kinase activity"/>
    <property type="evidence" value="ECO:0007669"/>
    <property type="project" value="InterPro"/>
</dbReference>
<keyword evidence="3" id="KW-0159">Chromosome partition</keyword>
<evidence type="ECO:0000256" key="1">
    <source>
        <dbReference type="ARBA" id="ARBA00006295"/>
    </source>
</evidence>
<dbReference type="CDD" id="cd02042">
    <property type="entry name" value="ParAB_family"/>
    <property type="match status" value="1"/>
</dbReference>
<feature type="coiled-coil region" evidence="6">
    <location>
        <begin position="799"/>
        <end position="826"/>
    </location>
</feature>
<evidence type="ECO:0000256" key="6">
    <source>
        <dbReference type="SAM" id="Coils"/>
    </source>
</evidence>
<dbReference type="InterPro" id="IPR005467">
    <property type="entry name" value="His_kinase_dom"/>
</dbReference>
<dbReference type="Gene3D" id="3.40.50.300">
    <property type="entry name" value="P-loop containing nucleotide triphosphate hydrolases"/>
    <property type="match status" value="1"/>
</dbReference>
<dbReference type="SUPFAM" id="SSF52172">
    <property type="entry name" value="CheY-like"/>
    <property type="match status" value="1"/>
</dbReference>
<dbReference type="InterPro" id="IPR027417">
    <property type="entry name" value="P-loop_NTPase"/>
</dbReference>
<dbReference type="NCBIfam" id="TIGR00180">
    <property type="entry name" value="parB_part"/>
    <property type="match status" value="1"/>
</dbReference>
<dbReference type="InterPro" id="IPR004358">
    <property type="entry name" value="Sig_transdc_His_kin-like_C"/>
</dbReference>
<dbReference type="Gene3D" id="1.10.10.2830">
    <property type="match status" value="1"/>
</dbReference>
<dbReference type="SUPFAM" id="SSF55874">
    <property type="entry name" value="ATPase domain of HSP90 chaperone/DNA topoisomerase II/histidine kinase"/>
    <property type="match status" value="1"/>
</dbReference>
<evidence type="ECO:0000313" key="10">
    <source>
        <dbReference type="Proteomes" id="UP000078200"/>
    </source>
</evidence>
<dbReference type="InterPro" id="IPR003661">
    <property type="entry name" value="HisK_dim/P_dom"/>
</dbReference>
<feature type="domain" description="Response regulatory" evidence="8">
    <location>
        <begin position="267"/>
        <end position="379"/>
    </location>
</feature>
<dbReference type="InterPro" id="IPR036890">
    <property type="entry name" value="HATPase_C_sf"/>
</dbReference>
<dbReference type="InterPro" id="IPR001789">
    <property type="entry name" value="Sig_transdc_resp-reg_receiver"/>
</dbReference>
<evidence type="ECO:0000256" key="4">
    <source>
        <dbReference type="ARBA" id="ARBA00023125"/>
    </source>
</evidence>
<dbReference type="SUPFAM" id="SSF47384">
    <property type="entry name" value="Homodimeric domain of signal transducing histidine kinase"/>
    <property type="match status" value="1"/>
</dbReference>
<evidence type="ECO:0000259" key="8">
    <source>
        <dbReference type="PROSITE" id="PS50110"/>
    </source>
</evidence>
<feature type="domain" description="Histidine kinase" evidence="7">
    <location>
        <begin position="10"/>
        <end position="240"/>
    </location>
</feature>
<dbReference type="InterPro" id="IPR025669">
    <property type="entry name" value="AAA_dom"/>
</dbReference>
<dbReference type="Gene3D" id="3.40.50.2300">
    <property type="match status" value="1"/>
</dbReference>
<evidence type="ECO:0000256" key="2">
    <source>
        <dbReference type="ARBA" id="ARBA00022553"/>
    </source>
</evidence>
<dbReference type="InterPro" id="IPR003115">
    <property type="entry name" value="ParB_N"/>
</dbReference>
<dbReference type="Gene3D" id="3.30.565.10">
    <property type="entry name" value="Histidine kinase-like ATPase, C-terminal domain"/>
    <property type="match status" value="1"/>
</dbReference>
<dbReference type="STRING" id="7395.A0A1A9VKE6"/>
<evidence type="ECO:0000259" key="7">
    <source>
        <dbReference type="PROSITE" id="PS50109"/>
    </source>
</evidence>
<dbReference type="InterPro" id="IPR036086">
    <property type="entry name" value="ParB/Sulfiredoxin_sf"/>
</dbReference>
<keyword evidence="6" id="KW-0175">Coiled coil</keyword>
<dbReference type="PANTHER" id="PTHR33375:SF1">
    <property type="entry name" value="CHROMOSOME-PARTITIONING PROTEIN PARB-RELATED"/>
    <property type="match status" value="1"/>
</dbReference>
<keyword evidence="2 5" id="KW-0597">Phosphoprotein</keyword>
<dbReference type="Pfam" id="PF17762">
    <property type="entry name" value="HTH_ParB"/>
    <property type="match status" value="1"/>
</dbReference>
<dbReference type="FunFam" id="1.10.287.130:FF:000037">
    <property type="entry name" value="Hybrid sensor histidine kinase/response regulator"/>
    <property type="match status" value="1"/>
</dbReference>
<dbReference type="PANTHER" id="PTHR33375">
    <property type="entry name" value="CHROMOSOME-PARTITIONING PROTEIN PARB-RELATED"/>
    <property type="match status" value="1"/>
</dbReference>
<accession>A0A1A9VKE6</accession>
<dbReference type="FunFam" id="3.90.1530.30:FF:000001">
    <property type="entry name" value="Chromosome partitioning protein ParB"/>
    <property type="match status" value="1"/>
</dbReference>
<dbReference type="InterPro" id="IPR057240">
    <property type="entry name" value="ParB_dimer_C"/>
</dbReference>
<dbReference type="Gene3D" id="1.10.287.130">
    <property type="match status" value="1"/>
</dbReference>
<dbReference type="SMART" id="SM00448">
    <property type="entry name" value="REC"/>
    <property type="match status" value="1"/>
</dbReference>
<protein>
    <submittedName>
        <fullName evidence="9">Uncharacterized protein</fullName>
    </submittedName>
</protein>
<dbReference type="PRINTS" id="PR00344">
    <property type="entry name" value="BCTRLSENSOR"/>
</dbReference>
<dbReference type="AlphaFoldDB" id="A0A1A9VKE6"/>
<keyword evidence="4" id="KW-0238">DNA-binding</keyword>
<dbReference type="SMART" id="SM00470">
    <property type="entry name" value="ParB"/>
    <property type="match status" value="1"/>
</dbReference>
<dbReference type="Pfam" id="PF00072">
    <property type="entry name" value="Response_reg"/>
    <property type="match status" value="1"/>
</dbReference>
<dbReference type="SMART" id="SM00387">
    <property type="entry name" value="HATPase_c"/>
    <property type="match status" value="1"/>
</dbReference>
<dbReference type="Pfam" id="PF02518">
    <property type="entry name" value="HATPase_c"/>
    <property type="match status" value="1"/>
</dbReference>
<evidence type="ECO:0000313" key="9">
    <source>
        <dbReference type="EnsemblMetazoa" id="GAUT039747-PA"/>
    </source>
</evidence>
<dbReference type="Proteomes" id="UP000078200">
    <property type="component" value="Unassembled WGS sequence"/>
</dbReference>
<dbReference type="SMART" id="SM00388">
    <property type="entry name" value="HisKA"/>
    <property type="match status" value="1"/>
</dbReference>
<dbReference type="PROSITE" id="PS50109">
    <property type="entry name" value="HIS_KIN"/>
    <property type="match status" value="1"/>
</dbReference>